<dbReference type="GO" id="GO:0004180">
    <property type="term" value="F:carboxypeptidase activity"/>
    <property type="evidence" value="ECO:0007669"/>
    <property type="project" value="UniProtKB-ARBA"/>
</dbReference>
<dbReference type="PANTHER" id="PTHR41533:SF2">
    <property type="entry name" value="BLR7131 PROTEIN"/>
    <property type="match status" value="1"/>
</dbReference>
<dbReference type="EMBL" id="FPCH01000003">
    <property type="protein sequence ID" value="SFV37865.1"/>
    <property type="molecule type" value="Genomic_DNA"/>
</dbReference>
<evidence type="ECO:0000313" key="10">
    <source>
        <dbReference type="Proteomes" id="UP000199423"/>
    </source>
</evidence>
<keyword evidence="6 7" id="KW-0961">Cell wall biogenesis/degradation</keyword>
<dbReference type="AlphaFoldDB" id="A0A1I7NTB0"/>
<dbReference type="UniPathway" id="UPA00219"/>
<dbReference type="InterPro" id="IPR045380">
    <property type="entry name" value="LD_TPept_scaffold_dom"/>
</dbReference>
<keyword evidence="4 7" id="KW-0133">Cell shape</keyword>
<reference evidence="10" key="1">
    <citation type="submission" date="2016-10" db="EMBL/GenBank/DDBJ databases">
        <authorList>
            <person name="Varghese N."/>
            <person name="Submissions S."/>
        </authorList>
    </citation>
    <scope>NUCLEOTIDE SEQUENCE [LARGE SCALE GENOMIC DNA]</scope>
    <source>
        <strain evidence="10">DSM 1565</strain>
    </source>
</reference>
<dbReference type="STRING" id="51670.SAMN04488557_3377"/>
<dbReference type="GO" id="GO:0071555">
    <property type="term" value="P:cell wall organization"/>
    <property type="evidence" value="ECO:0007669"/>
    <property type="project" value="UniProtKB-UniRule"/>
</dbReference>
<comment type="pathway">
    <text evidence="1 7">Cell wall biogenesis; peptidoglycan biosynthesis.</text>
</comment>
<evidence type="ECO:0000256" key="4">
    <source>
        <dbReference type="ARBA" id="ARBA00022960"/>
    </source>
</evidence>
<name>A0A1I7NTB0_9HYPH</name>
<evidence type="ECO:0000259" key="8">
    <source>
        <dbReference type="PROSITE" id="PS52029"/>
    </source>
</evidence>
<dbReference type="Gene3D" id="2.40.440.10">
    <property type="entry name" value="L,D-transpeptidase catalytic domain-like"/>
    <property type="match status" value="1"/>
</dbReference>
<dbReference type="Proteomes" id="UP000199423">
    <property type="component" value="Unassembled WGS sequence"/>
</dbReference>
<dbReference type="PROSITE" id="PS51318">
    <property type="entry name" value="TAT"/>
    <property type="match status" value="1"/>
</dbReference>
<sequence>MKSFKNLLLSLPRRTILGGMLIAGTLVAYPAFAEDVSPPAAAAPPSTAVTEPAAASEVQTPEVHDDAVLMAVRSKLAGGPAAEEDRDRKDQTALIDFYAAHHGEALWVTAAGVKPEAKTLATEIENGWAYGLDPARFKLPALNEGALSATDTDSLADAEIEYSKAALLYARDARGGRIPDPAEMLTTNFDRRPQWIEPKIVIGALAATREPDAYLRSLQPQQPQFEKLRQVYLTMLPKDGKPGKLSPDAKRIRTNMEMWRWMWTNMGDFYVLNNIPEYMQYVYKDGEIIRSEKIVVGLLDKQTTIFSRPLKYVVLRPAWRVPESIMVNELWPNLIRGGGMMRQYGLQIVTKDGQRPVDYRSINWATTDIRNYDVVQPPGPKSVLGRVKFSFPSQHTIYMHDTPDKWMFKPAQRTLSHGCLRVWKPMQLAELILNEDKGWDADKIAELDRSGPLNNEIPITKEIPIHLVYFTAWVGEDGKLKTFRDVYGHEKRVTQALDGQWNKINKGRNHLAPVEPSFDPSAVAARSQNLENDYGPNGPTSKTKKSATVGDMIGNALGLSF</sequence>
<dbReference type="GO" id="GO:0016740">
    <property type="term" value="F:transferase activity"/>
    <property type="evidence" value="ECO:0007669"/>
    <property type="project" value="UniProtKB-KW"/>
</dbReference>
<dbReference type="Pfam" id="PF20142">
    <property type="entry name" value="Scaffold"/>
    <property type="match status" value="1"/>
</dbReference>
<evidence type="ECO:0000256" key="3">
    <source>
        <dbReference type="ARBA" id="ARBA00022679"/>
    </source>
</evidence>
<keyword evidence="10" id="KW-1185">Reference proteome</keyword>
<evidence type="ECO:0000256" key="5">
    <source>
        <dbReference type="ARBA" id="ARBA00022984"/>
    </source>
</evidence>
<dbReference type="InterPro" id="IPR052905">
    <property type="entry name" value="LD-transpeptidase_YkuD-like"/>
</dbReference>
<gene>
    <name evidence="9" type="ORF">SAMN04488557_3377</name>
</gene>
<dbReference type="InterPro" id="IPR006311">
    <property type="entry name" value="TAT_signal"/>
</dbReference>
<accession>A0A1I7NTB0</accession>
<evidence type="ECO:0000256" key="1">
    <source>
        <dbReference type="ARBA" id="ARBA00004752"/>
    </source>
</evidence>
<evidence type="ECO:0000256" key="6">
    <source>
        <dbReference type="ARBA" id="ARBA00023316"/>
    </source>
</evidence>
<dbReference type="InterPro" id="IPR005490">
    <property type="entry name" value="LD_TPept_cat_dom"/>
</dbReference>
<feature type="domain" description="L,D-TPase catalytic" evidence="8">
    <location>
        <begin position="269"/>
        <end position="447"/>
    </location>
</feature>
<dbReference type="InterPro" id="IPR038063">
    <property type="entry name" value="Transpep_catalytic_dom"/>
</dbReference>
<proteinExistence type="inferred from homology"/>
<keyword evidence="5 7" id="KW-0573">Peptidoglycan synthesis</keyword>
<evidence type="ECO:0000313" key="9">
    <source>
        <dbReference type="EMBL" id="SFV37865.1"/>
    </source>
</evidence>
<dbReference type="RefSeq" id="WP_092868852.1">
    <property type="nucleotide sequence ID" value="NZ_FPCH01000003.1"/>
</dbReference>
<comment type="similarity">
    <text evidence="2">Belongs to the YkuD family.</text>
</comment>
<evidence type="ECO:0000256" key="2">
    <source>
        <dbReference type="ARBA" id="ARBA00005992"/>
    </source>
</evidence>
<dbReference type="CDD" id="cd16913">
    <property type="entry name" value="YkuD_like"/>
    <property type="match status" value="1"/>
</dbReference>
<dbReference type="PANTHER" id="PTHR41533">
    <property type="entry name" value="L,D-TRANSPEPTIDASE HI_1667-RELATED"/>
    <property type="match status" value="1"/>
</dbReference>
<feature type="active site" description="Nucleophile" evidence="7">
    <location>
        <position position="419"/>
    </location>
</feature>
<dbReference type="SUPFAM" id="SSF141523">
    <property type="entry name" value="L,D-transpeptidase catalytic domain-like"/>
    <property type="match status" value="1"/>
</dbReference>
<keyword evidence="3" id="KW-0808">Transferase</keyword>
<protein>
    <submittedName>
        <fullName evidence="9">L,D-transpeptidase catalytic domain</fullName>
    </submittedName>
</protein>
<dbReference type="OrthoDB" id="9778545at2"/>
<dbReference type="GO" id="GO:0008360">
    <property type="term" value="P:regulation of cell shape"/>
    <property type="evidence" value="ECO:0007669"/>
    <property type="project" value="UniProtKB-UniRule"/>
</dbReference>
<dbReference type="PROSITE" id="PS52029">
    <property type="entry name" value="LD_TPASE"/>
    <property type="match status" value="1"/>
</dbReference>
<dbReference type="Pfam" id="PF03734">
    <property type="entry name" value="YkuD"/>
    <property type="match status" value="1"/>
</dbReference>
<organism evidence="9 10">
    <name type="scientific">Hyphomicrobium facile</name>
    <dbReference type="NCBI Taxonomy" id="51670"/>
    <lineage>
        <taxon>Bacteria</taxon>
        <taxon>Pseudomonadati</taxon>
        <taxon>Pseudomonadota</taxon>
        <taxon>Alphaproteobacteria</taxon>
        <taxon>Hyphomicrobiales</taxon>
        <taxon>Hyphomicrobiaceae</taxon>
        <taxon>Hyphomicrobium</taxon>
    </lineage>
</organism>
<evidence type="ECO:0000256" key="7">
    <source>
        <dbReference type="PROSITE-ProRule" id="PRU01373"/>
    </source>
</evidence>
<feature type="active site" description="Proton donor/acceptor" evidence="7">
    <location>
        <position position="400"/>
    </location>
</feature>
<dbReference type="GO" id="GO:0009252">
    <property type="term" value="P:peptidoglycan biosynthetic process"/>
    <property type="evidence" value="ECO:0007669"/>
    <property type="project" value="UniProtKB-UniPathway"/>
</dbReference>